<protein>
    <recommendedName>
        <fullName evidence="10">DNA primase</fullName>
        <ecNumber evidence="10">2.7.7.-</ecNumber>
    </recommendedName>
</protein>
<dbReference type="InterPro" id="IPR014052">
    <property type="entry name" value="DNA_primase_ssu_euk/arc"/>
</dbReference>
<dbReference type="SUPFAM" id="SSF56747">
    <property type="entry name" value="Prim-pol domain"/>
    <property type="match status" value="1"/>
</dbReference>
<sequence>MFYVICHFPVNMTEPRPFEMNRLVDYLQHYYRKGVFPFKPYTNWLTYSKKPSEYFNLREFAFIIDKDGEEVHLRYRSFNDAFEFEKELCRVSPHKLDLGAVYNYVPKEGRNRVDFRAMERELIFDIDLNDYDSVRNCCEGATVCGKCWKFIVVAVKILDARLKKDFGFTALLYVFSGRRGVHCWVGDAKARKLTNSARSAFAEYLTLFEGDKMDLKGKGRGKTIIHPMITDCYNVIMTAENGQLVKDMVIEQSYLEKEEDTLKDCKNPQLKEELQRIFTLSKPESRWQMICLKCDEKTWRSEREKLKDQPDKLKNLPEPPSDEYKLFLLQWVLSRLYPRLDVNVSTGVNHLLKSPFCIHPKTGNVAVPIDAQKVHLFDVTKCPRIDQLLEELDKVKEDEGETKENRKMLAYKHTSLAPHVEIFEKFVEKTIGKM</sequence>
<keyword evidence="7" id="KW-0479">Metal-binding</keyword>
<dbReference type="GO" id="GO:0003899">
    <property type="term" value="F:DNA-directed RNA polymerase activity"/>
    <property type="evidence" value="ECO:0000318"/>
    <property type="project" value="GO_Central"/>
</dbReference>
<keyword evidence="5" id="KW-0548">Nucleotidyltransferase</keyword>
<evidence type="ECO:0000256" key="10">
    <source>
        <dbReference type="RuleBase" id="RU003514"/>
    </source>
</evidence>
<name>A0A2A6BJ50_PRIPA</name>
<evidence type="ECO:0000256" key="4">
    <source>
        <dbReference type="ARBA" id="ARBA00022679"/>
    </source>
</evidence>
<dbReference type="AlphaFoldDB" id="A0A2A6BJ50"/>
<dbReference type="GO" id="GO:0005658">
    <property type="term" value="C:alpha DNA polymerase:primase complex"/>
    <property type="evidence" value="ECO:0000318"/>
    <property type="project" value="GO_Central"/>
</dbReference>
<evidence type="ECO:0000256" key="6">
    <source>
        <dbReference type="ARBA" id="ARBA00022705"/>
    </source>
</evidence>
<dbReference type="FunFam" id="3.90.920.10:FF:000003">
    <property type="entry name" value="DNA primase"/>
    <property type="match status" value="1"/>
</dbReference>
<evidence type="ECO:0000256" key="7">
    <source>
        <dbReference type="ARBA" id="ARBA00022723"/>
    </source>
</evidence>
<evidence type="ECO:0000256" key="3">
    <source>
        <dbReference type="ARBA" id="ARBA00022515"/>
    </source>
</evidence>
<accession>A0A2A6BJ50</accession>
<proteinExistence type="inferred from homology"/>
<organism evidence="11 12">
    <name type="scientific">Pristionchus pacificus</name>
    <name type="common">Parasitic nematode worm</name>
    <dbReference type="NCBI Taxonomy" id="54126"/>
    <lineage>
        <taxon>Eukaryota</taxon>
        <taxon>Metazoa</taxon>
        <taxon>Ecdysozoa</taxon>
        <taxon>Nematoda</taxon>
        <taxon>Chromadorea</taxon>
        <taxon>Rhabditida</taxon>
        <taxon>Rhabditina</taxon>
        <taxon>Diplogasteromorpha</taxon>
        <taxon>Diplogasteroidea</taxon>
        <taxon>Neodiplogasteridae</taxon>
        <taxon>Pristionchus</taxon>
    </lineage>
</organism>
<dbReference type="InterPro" id="IPR002755">
    <property type="entry name" value="DNA_primase_S"/>
</dbReference>
<evidence type="ECO:0000256" key="8">
    <source>
        <dbReference type="ARBA" id="ARBA00022833"/>
    </source>
</evidence>
<evidence type="ECO:0000256" key="9">
    <source>
        <dbReference type="ARBA" id="ARBA00023163"/>
    </source>
</evidence>
<keyword evidence="12" id="KW-1185">Reference proteome</keyword>
<dbReference type="OrthoDB" id="19606at2759"/>
<dbReference type="GO" id="GO:0046872">
    <property type="term" value="F:metal ion binding"/>
    <property type="evidence" value="ECO:0007669"/>
    <property type="project" value="UniProtKB-KW"/>
</dbReference>
<dbReference type="CDD" id="cd04860">
    <property type="entry name" value="AE_Prim_S"/>
    <property type="match status" value="1"/>
</dbReference>
<keyword evidence="4 10" id="KW-0808">Transferase</keyword>
<evidence type="ECO:0000313" key="11">
    <source>
        <dbReference type="EnsemblMetazoa" id="PPA14348.1"/>
    </source>
</evidence>
<reference evidence="12" key="1">
    <citation type="journal article" date="2008" name="Nat. Genet.">
        <title>The Pristionchus pacificus genome provides a unique perspective on nematode lifestyle and parasitism.</title>
        <authorList>
            <person name="Dieterich C."/>
            <person name="Clifton S.W."/>
            <person name="Schuster L.N."/>
            <person name="Chinwalla A."/>
            <person name="Delehaunty K."/>
            <person name="Dinkelacker I."/>
            <person name="Fulton L."/>
            <person name="Fulton R."/>
            <person name="Godfrey J."/>
            <person name="Minx P."/>
            <person name="Mitreva M."/>
            <person name="Roeseler W."/>
            <person name="Tian H."/>
            <person name="Witte H."/>
            <person name="Yang S.P."/>
            <person name="Wilson R.K."/>
            <person name="Sommer R.J."/>
        </authorList>
    </citation>
    <scope>NUCLEOTIDE SEQUENCE [LARGE SCALE GENOMIC DNA]</scope>
    <source>
        <strain evidence="12">PS312</strain>
    </source>
</reference>
<dbReference type="EnsemblMetazoa" id="PPA14348.1">
    <property type="protein sequence ID" value="PPA14348.1"/>
    <property type="gene ID" value="WBGene00103902"/>
</dbReference>
<evidence type="ECO:0000256" key="1">
    <source>
        <dbReference type="ARBA" id="ARBA00009762"/>
    </source>
</evidence>
<dbReference type="GO" id="GO:0006269">
    <property type="term" value="P:DNA replication, synthesis of primer"/>
    <property type="evidence" value="ECO:0000318"/>
    <property type="project" value="GO_Central"/>
</dbReference>
<dbReference type="Gene3D" id="3.90.920.10">
    <property type="entry name" value="DNA primase, PRIM domain"/>
    <property type="match status" value="1"/>
</dbReference>
<keyword evidence="9" id="KW-0804">Transcription</keyword>
<accession>A0A8R1YFC4</accession>
<keyword evidence="6 10" id="KW-0235">DNA replication</keyword>
<evidence type="ECO:0000256" key="2">
    <source>
        <dbReference type="ARBA" id="ARBA00022478"/>
    </source>
</evidence>
<gene>
    <name evidence="11" type="primary">WBGene00103902</name>
</gene>
<dbReference type="Pfam" id="PF01896">
    <property type="entry name" value="DNA_primase_S"/>
    <property type="match status" value="1"/>
</dbReference>
<keyword evidence="3 10" id="KW-0639">Primosome</keyword>
<dbReference type="NCBIfam" id="TIGR00335">
    <property type="entry name" value="primase_sml"/>
    <property type="match status" value="1"/>
</dbReference>
<dbReference type="EC" id="2.7.7.-" evidence="10"/>
<evidence type="ECO:0000256" key="5">
    <source>
        <dbReference type="ARBA" id="ARBA00022695"/>
    </source>
</evidence>
<dbReference type="PANTHER" id="PTHR10536">
    <property type="entry name" value="DNA PRIMASE SMALL SUBUNIT"/>
    <property type="match status" value="1"/>
</dbReference>
<comment type="similarity">
    <text evidence="1 10">Belongs to the eukaryotic-type primase small subunit family.</text>
</comment>
<keyword evidence="2 10" id="KW-0240">DNA-directed RNA polymerase</keyword>
<keyword evidence="8" id="KW-0862">Zinc</keyword>
<reference evidence="11" key="2">
    <citation type="submission" date="2022-06" db="UniProtKB">
        <authorList>
            <consortium name="EnsemblMetazoa"/>
        </authorList>
    </citation>
    <scope>IDENTIFICATION</scope>
    <source>
        <strain evidence="11">PS312</strain>
    </source>
</reference>
<dbReference type="Proteomes" id="UP000005239">
    <property type="component" value="Unassembled WGS sequence"/>
</dbReference>
<evidence type="ECO:0000313" key="12">
    <source>
        <dbReference type="Proteomes" id="UP000005239"/>
    </source>
</evidence>